<protein>
    <submittedName>
        <fullName evidence="3">Flavodoxin family protein</fullName>
    </submittedName>
</protein>
<dbReference type="PANTHER" id="PTHR43278:SF2">
    <property type="entry name" value="IRON-SULFUR FLAVOPROTEIN"/>
    <property type="match status" value="1"/>
</dbReference>
<gene>
    <name evidence="3" type="ORF">H8S45_14800</name>
</gene>
<reference evidence="3" key="1">
    <citation type="submission" date="2020-08" db="EMBL/GenBank/DDBJ databases">
        <title>Genome public.</title>
        <authorList>
            <person name="Liu C."/>
            <person name="Sun Q."/>
        </authorList>
    </citation>
    <scope>NUCLEOTIDE SEQUENCE</scope>
    <source>
        <strain evidence="3">NSJ-28</strain>
    </source>
</reference>
<dbReference type="InterPro" id="IPR029039">
    <property type="entry name" value="Flavoprotein-like_sf"/>
</dbReference>
<dbReference type="RefSeq" id="WP_054328374.1">
    <property type="nucleotide sequence ID" value="NZ_JACOPL010000025.1"/>
</dbReference>
<accession>A0A923RX27</accession>
<keyword evidence="4" id="KW-1185">Reference proteome</keyword>
<evidence type="ECO:0000313" key="3">
    <source>
        <dbReference type="EMBL" id="MBC5726717.1"/>
    </source>
</evidence>
<dbReference type="AlphaFoldDB" id="A0A923RX27"/>
<name>A0A923RX27_9FIRM</name>
<evidence type="ECO:0000313" key="4">
    <source>
        <dbReference type="Proteomes" id="UP000606499"/>
    </source>
</evidence>
<comment type="caution">
    <text evidence="3">The sequence shown here is derived from an EMBL/GenBank/DDBJ whole genome shotgun (WGS) entry which is preliminary data.</text>
</comment>
<keyword evidence="1" id="KW-0285">Flavoprotein</keyword>
<dbReference type="EMBL" id="JACOPL010000025">
    <property type="protein sequence ID" value="MBC5726717.1"/>
    <property type="molecule type" value="Genomic_DNA"/>
</dbReference>
<dbReference type="Proteomes" id="UP000606499">
    <property type="component" value="Unassembled WGS sequence"/>
</dbReference>
<dbReference type="Gene3D" id="3.40.50.360">
    <property type="match status" value="1"/>
</dbReference>
<dbReference type="PANTHER" id="PTHR43278">
    <property type="entry name" value="NAD(P)H-DEPENDENT FMN-CONTAINING OXIDOREDUCTASE YWQN-RELATED"/>
    <property type="match status" value="1"/>
</dbReference>
<evidence type="ECO:0000256" key="1">
    <source>
        <dbReference type="ARBA" id="ARBA00022630"/>
    </source>
</evidence>
<evidence type="ECO:0000256" key="2">
    <source>
        <dbReference type="ARBA" id="ARBA00022643"/>
    </source>
</evidence>
<dbReference type="SUPFAM" id="SSF52218">
    <property type="entry name" value="Flavoproteins"/>
    <property type="match status" value="1"/>
</dbReference>
<dbReference type="InterPro" id="IPR051796">
    <property type="entry name" value="ISF_SsuE-like"/>
</dbReference>
<proteinExistence type="predicted"/>
<sequence>MNLLLSDTALPETLPVLPETFYVDLSQLQIGSCLGCFSCWVKTPGRCVLRDDAAAIYPLIACSDQLLYVSRVYCGSYDVPMKQMLERSIPVQQAFIRLHHGETHHVQRAVAEKAAVIIAYGDILPIEQDIFRALVARNAYNMNFRSYRIRFVSEAERDETILEEVSAWAGY</sequence>
<organism evidence="3 4">
    <name type="scientific">Agathobaculum faecis</name>
    <dbReference type="NCBI Taxonomy" id="2763013"/>
    <lineage>
        <taxon>Bacteria</taxon>
        <taxon>Bacillati</taxon>
        <taxon>Bacillota</taxon>
        <taxon>Clostridia</taxon>
        <taxon>Eubacteriales</taxon>
        <taxon>Butyricicoccaceae</taxon>
        <taxon>Agathobaculum</taxon>
    </lineage>
</organism>
<keyword evidence="2" id="KW-0288">FMN</keyword>